<dbReference type="CDD" id="cd00293">
    <property type="entry name" value="USP-like"/>
    <property type="match status" value="1"/>
</dbReference>
<dbReference type="InterPro" id="IPR006016">
    <property type="entry name" value="UspA"/>
</dbReference>
<organism evidence="2 3">
    <name type="scientific">Brooklawnia cerclae</name>
    <dbReference type="NCBI Taxonomy" id="349934"/>
    <lineage>
        <taxon>Bacteria</taxon>
        <taxon>Bacillati</taxon>
        <taxon>Actinomycetota</taxon>
        <taxon>Actinomycetes</taxon>
        <taxon>Propionibacteriales</taxon>
        <taxon>Propionibacteriaceae</taxon>
        <taxon>Brooklawnia</taxon>
    </lineage>
</organism>
<dbReference type="Gene3D" id="3.40.50.620">
    <property type="entry name" value="HUPs"/>
    <property type="match status" value="1"/>
</dbReference>
<comment type="caution">
    <text evidence="2">The sequence shown here is derived from an EMBL/GenBank/DDBJ whole genome shotgun (WGS) entry which is preliminary data.</text>
</comment>
<accession>A0ABX0SI47</accession>
<dbReference type="EMBL" id="JAAMOZ010000001">
    <property type="protein sequence ID" value="NIH56306.1"/>
    <property type="molecule type" value="Genomic_DNA"/>
</dbReference>
<evidence type="ECO:0000313" key="3">
    <source>
        <dbReference type="Proteomes" id="UP000749311"/>
    </source>
</evidence>
<dbReference type="SUPFAM" id="SSF52402">
    <property type="entry name" value="Adenine nucleotide alpha hydrolases-like"/>
    <property type="match status" value="1"/>
</dbReference>
<proteinExistence type="predicted"/>
<evidence type="ECO:0000259" key="1">
    <source>
        <dbReference type="Pfam" id="PF00582"/>
    </source>
</evidence>
<name>A0ABX0SI47_9ACTN</name>
<dbReference type="RefSeq" id="WP_167165317.1">
    <property type="nucleotide sequence ID" value="NZ_BAAAOO010000002.1"/>
</dbReference>
<keyword evidence="3" id="KW-1185">Reference proteome</keyword>
<gene>
    <name evidence="2" type="ORF">FB473_000951</name>
</gene>
<reference evidence="2 3" key="1">
    <citation type="submission" date="2020-02" db="EMBL/GenBank/DDBJ databases">
        <title>Sequencing the genomes of 1000 actinobacteria strains.</title>
        <authorList>
            <person name="Klenk H.-P."/>
        </authorList>
    </citation>
    <scope>NUCLEOTIDE SEQUENCE [LARGE SCALE GENOMIC DNA]</scope>
    <source>
        <strain evidence="2 3">DSM 19609</strain>
    </source>
</reference>
<evidence type="ECO:0000313" key="2">
    <source>
        <dbReference type="EMBL" id="NIH56306.1"/>
    </source>
</evidence>
<sequence length="180" mass="19439">MRDAHTVPQPSLDRITPPGGHPFVVGVVPDQASLVALTAARWAADLPVGKLYFAFVDTSRITIEEHTDGSVRHAALDPDSGDDEWLRRRDALESGLHALLDPIGTDWEFRYLAGAPDRALTHLARAVDASAIVVGTRAPGVAATTREFIEGSVAARLAHHQHRPVLIVPLAVTDWSNRIA</sequence>
<protein>
    <submittedName>
        <fullName evidence="2">Nucleotide-binding universal stress UspA family protein</fullName>
    </submittedName>
</protein>
<dbReference type="Pfam" id="PF00582">
    <property type="entry name" value="Usp"/>
    <property type="match status" value="1"/>
</dbReference>
<dbReference type="Proteomes" id="UP000749311">
    <property type="component" value="Unassembled WGS sequence"/>
</dbReference>
<dbReference type="InterPro" id="IPR014729">
    <property type="entry name" value="Rossmann-like_a/b/a_fold"/>
</dbReference>
<feature type="domain" description="UspA" evidence="1">
    <location>
        <begin position="31"/>
        <end position="169"/>
    </location>
</feature>